<reference evidence="4 5" key="1">
    <citation type="submission" date="2016-05" db="EMBL/GenBank/DDBJ databases">
        <title>A degradative enzymes factory behind the ericoid mycorrhizal symbiosis.</title>
        <authorList>
            <consortium name="DOE Joint Genome Institute"/>
            <person name="Martino E."/>
            <person name="Morin E."/>
            <person name="Grelet G."/>
            <person name="Kuo A."/>
            <person name="Kohler A."/>
            <person name="Daghino S."/>
            <person name="Barry K."/>
            <person name="Choi C."/>
            <person name="Cichocki N."/>
            <person name="Clum A."/>
            <person name="Copeland A."/>
            <person name="Hainaut M."/>
            <person name="Haridas S."/>
            <person name="Labutti K."/>
            <person name="Lindquist E."/>
            <person name="Lipzen A."/>
            <person name="Khouja H.-R."/>
            <person name="Murat C."/>
            <person name="Ohm R."/>
            <person name="Olson A."/>
            <person name="Spatafora J."/>
            <person name="Veneault-Fourrey C."/>
            <person name="Henrissat B."/>
            <person name="Grigoriev I."/>
            <person name="Martin F."/>
            <person name="Perotto S."/>
        </authorList>
    </citation>
    <scope>NUCLEOTIDE SEQUENCE [LARGE SCALE GENOMIC DNA]</scope>
    <source>
        <strain evidence="4 5">UAMH 7357</strain>
    </source>
</reference>
<feature type="transmembrane region" description="Helical" evidence="2">
    <location>
        <begin position="110"/>
        <end position="128"/>
    </location>
</feature>
<keyword evidence="5" id="KW-1185">Reference proteome</keyword>
<gene>
    <name evidence="4" type="ORF">NA56DRAFT_751557</name>
</gene>
<dbReference type="InterPro" id="IPR049326">
    <property type="entry name" value="Rhodopsin_dom_fungi"/>
</dbReference>
<dbReference type="PANTHER" id="PTHR39614:SF2">
    <property type="entry name" value="INTEGRAL MEMBRANE PROTEIN"/>
    <property type="match status" value="1"/>
</dbReference>
<dbReference type="STRING" id="1745343.A0A2J6PW50"/>
<proteinExistence type="predicted"/>
<name>A0A2J6PW50_9HELO</name>
<feature type="transmembrane region" description="Helical" evidence="2">
    <location>
        <begin position="140"/>
        <end position="160"/>
    </location>
</feature>
<keyword evidence="2" id="KW-1133">Transmembrane helix</keyword>
<evidence type="ECO:0000259" key="3">
    <source>
        <dbReference type="Pfam" id="PF20684"/>
    </source>
</evidence>
<feature type="transmembrane region" description="Helical" evidence="2">
    <location>
        <begin position="61"/>
        <end position="82"/>
    </location>
</feature>
<feature type="region of interest" description="Disordered" evidence="1">
    <location>
        <begin position="314"/>
        <end position="356"/>
    </location>
</feature>
<dbReference type="PANTHER" id="PTHR39614">
    <property type="entry name" value="INTEGRAL MEMBRANE PROTEIN"/>
    <property type="match status" value="1"/>
</dbReference>
<sequence length="380" mass="41765">MDSNSSSLLPGQAPPFAVITATDQSGIVLIATTLALAIAIVSLLMRVYMQLQIRHQFSRDDFVAMGSMLVAFFQSVTVYIQVSKGFGKTLSDIPSDSLIPLQKAAYSSELLYIITLWLTKCSVSFLLLRISPQKEHQWASYGILGSATLFMFISTLIVAFRCNVAEPWVFIDAHCVNLMARWEVETVFDVATELALFAASIYLVKGLQLSLSKKFTVTFAFGLRLLVIAPAILRLVYLNQEFTSSDPTLHGVYASVCTQTQISYAIIGATIPCLRPFMAALATNYGAPAQIKTSPSGTKKSKYANQYNLSSLSKSSRSANLDKPKISAPTKPWDRSNHHVSVASGDQHSMESHESKQMIISKNVEWQVDFEGQGQRPGEP</sequence>
<accession>A0A2J6PW50</accession>
<evidence type="ECO:0000256" key="2">
    <source>
        <dbReference type="SAM" id="Phobius"/>
    </source>
</evidence>
<feature type="transmembrane region" description="Helical" evidence="2">
    <location>
        <begin position="27"/>
        <end position="49"/>
    </location>
</feature>
<evidence type="ECO:0000256" key="1">
    <source>
        <dbReference type="SAM" id="MobiDB-lite"/>
    </source>
</evidence>
<feature type="transmembrane region" description="Helical" evidence="2">
    <location>
        <begin position="216"/>
        <end position="237"/>
    </location>
</feature>
<evidence type="ECO:0000313" key="4">
    <source>
        <dbReference type="EMBL" id="PMD18257.1"/>
    </source>
</evidence>
<evidence type="ECO:0000313" key="5">
    <source>
        <dbReference type="Proteomes" id="UP000235672"/>
    </source>
</evidence>
<keyword evidence="2" id="KW-0472">Membrane</keyword>
<dbReference type="AlphaFoldDB" id="A0A2J6PW50"/>
<feature type="domain" description="Rhodopsin" evidence="3">
    <location>
        <begin position="45"/>
        <end position="278"/>
    </location>
</feature>
<dbReference type="OrthoDB" id="3918601at2759"/>
<protein>
    <recommendedName>
        <fullName evidence="3">Rhodopsin domain-containing protein</fullName>
    </recommendedName>
</protein>
<dbReference type="EMBL" id="KZ613495">
    <property type="protein sequence ID" value="PMD18257.1"/>
    <property type="molecule type" value="Genomic_DNA"/>
</dbReference>
<keyword evidence="2" id="KW-0812">Transmembrane</keyword>
<organism evidence="4 5">
    <name type="scientific">Hyaloscypha hepaticicola</name>
    <dbReference type="NCBI Taxonomy" id="2082293"/>
    <lineage>
        <taxon>Eukaryota</taxon>
        <taxon>Fungi</taxon>
        <taxon>Dikarya</taxon>
        <taxon>Ascomycota</taxon>
        <taxon>Pezizomycotina</taxon>
        <taxon>Leotiomycetes</taxon>
        <taxon>Helotiales</taxon>
        <taxon>Hyaloscyphaceae</taxon>
        <taxon>Hyaloscypha</taxon>
    </lineage>
</organism>
<dbReference type="Proteomes" id="UP000235672">
    <property type="component" value="Unassembled WGS sequence"/>
</dbReference>
<dbReference type="Pfam" id="PF20684">
    <property type="entry name" value="Fung_rhodopsin"/>
    <property type="match status" value="1"/>
</dbReference>